<organism evidence="1 2">
    <name type="scientific">SAR86 cluster bacterium</name>
    <dbReference type="NCBI Taxonomy" id="2030880"/>
    <lineage>
        <taxon>Bacteria</taxon>
        <taxon>Pseudomonadati</taxon>
        <taxon>Pseudomonadota</taxon>
        <taxon>Gammaproteobacteria</taxon>
        <taxon>SAR86 cluster</taxon>
    </lineage>
</organism>
<dbReference type="EMBL" id="JACETM010000021">
    <property type="protein sequence ID" value="MBA4724109.1"/>
    <property type="molecule type" value="Genomic_DNA"/>
</dbReference>
<evidence type="ECO:0000313" key="1">
    <source>
        <dbReference type="EMBL" id="MBA4724109.1"/>
    </source>
</evidence>
<gene>
    <name evidence="1" type="ORF">H2021_02715</name>
</gene>
<name>A0A838YVR0_9GAMM</name>
<sequence>MKAYKIFFLTLFALNLFSENGRLDRDPNDYRYTSFGLYAFNGEDSGLEGKLSLALPGPLYLVAEAKADGVDVDAEEYDKFSKALRIGAHVGIGDILNSVSVSDVSLKIENFMDIFLELGIKATDIENKTTFSESDSQANVIAGLRFGDSNGWEGKIYVDFSKETEVAQQECPPNLVCTAFETAQVTYVLDDETDQKFGFVATYNVSKRGALVIESSTSKVTDSVFKIGYQLNF</sequence>
<accession>A0A838YVR0</accession>
<evidence type="ECO:0000313" key="2">
    <source>
        <dbReference type="Proteomes" id="UP000585327"/>
    </source>
</evidence>
<proteinExistence type="predicted"/>
<dbReference type="Proteomes" id="UP000585327">
    <property type="component" value="Unassembled WGS sequence"/>
</dbReference>
<reference evidence="1 2" key="1">
    <citation type="submission" date="2020-06" db="EMBL/GenBank/DDBJ databases">
        <title>Dysbiosis in marine aquaculture revealed through microbiome analysis: reverse ecology for environmental sustainability.</title>
        <authorList>
            <person name="Haro-Moreno J.M."/>
            <person name="Coutinho F.H."/>
            <person name="Zaragoza-Solas A."/>
            <person name="Picazo A."/>
            <person name="Almagro-Moreno S."/>
            <person name="Lopez-Perez M."/>
        </authorList>
    </citation>
    <scope>NUCLEOTIDE SEQUENCE [LARGE SCALE GENOMIC DNA]</scope>
    <source>
        <strain evidence="1">MCMED-G42</strain>
    </source>
</reference>
<dbReference type="AlphaFoldDB" id="A0A838YVR0"/>
<protein>
    <submittedName>
        <fullName evidence="1">Uncharacterized protein</fullName>
    </submittedName>
</protein>
<comment type="caution">
    <text evidence="1">The sequence shown here is derived from an EMBL/GenBank/DDBJ whole genome shotgun (WGS) entry which is preliminary data.</text>
</comment>